<proteinExistence type="predicted"/>
<feature type="binding site" evidence="11">
    <location>
        <position position="92"/>
    </location>
    <ligand>
        <name>Zn(2+)</name>
        <dbReference type="ChEBI" id="CHEBI:29105"/>
    </ligand>
</feature>
<feature type="binding site" evidence="11">
    <location>
        <position position="46"/>
    </location>
    <ligand>
        <name>Zn(2+)</name>
        <dbReference type="ChEBI" id="CHEBI:29105"/>
    </ligand>
</feature>
<dbReference type="FunFam" id="3.30.160.60:FF:000446">
    <property type="entry name" value="Zinc finger protein"/>
    <property type="match status" value="1"/>
</dbReference>
<sequence length="600" mass="68978">MLALLRTEKGVQVAMKRKQQSEQRAGFSELRQNQISRFDSPNHEMCRLCGLESHNYLEIFGDHGIKRNLPFLIKNYLSITVFEDDKFSRYMCIKCCCHLETFNQFFKCVKEVQKKLDEQKFCINDFSVPKIETGVSCSDQDERVDNSAVEAKHFGLINMQERDAIALGILNNISIDSSSDEYDEADGPVKIKVEVKESEEECDDDQANTTSEDEDADETLASKRPEFKEQERDLAEFFKIVCHECGTKCHSLALLTTHCKKTHDSIPKIYCHCGKSFERRTHLIRHRNQHLGVHRYKCEMCQRGFHYKFMLRSHMYTHGPDSDKPFECDECHKRYITKSALVSHKVSKHAPPKARVTCEICGNTFSHPNCLYTHKRTVHGDQRHFVCHVCGKTMSTLGNLKGHLETHKESCNIQCEFCGKRFKTRMRLVRHMEYHNAVVHECSICRKKYQTRGSLRAHLLVHSDQRPHKCNLCEKSFKRSKQLKLHVYQHTGERPYKCPFCPKTFTNAGNRATHKRRMHAKEMHQGQAAEGGTAAILQENETAVINMGDQGHLQTMTAALNQPSMVMGGMLIPANLQAPCLDHSDLLVHALEAQNFCPTI</sequence>
<dbReference type="PROSITE" id="PS00028">
    <property type="entry name" value="ZINC_FINGER_C2H2_1"/>
    <property type="match status" value="8"/>
</dbReference>
<evidence type="ECO:0000256" key="11">
    <source>
        <dbReference type="PROSITE-ProRule" id="PRU01263"/>
    </source>
</evidence>
<dbReference type="GO" id="GO:0008270">
    <property type="term" value="F:zinc ion binding"/>
    <property type="evidence" value="ECO:0007669"/>
    <property type="project" value="UniProtKB-UniRule"/>
</dbReference>
<reference evidence="15 16" key="1">
    <citation type="submission" date="2020-04" db="EMBL/GenBank/DDBJ databases">
        <authorList>
            <person name="Alioto T."/>
            <person name="Alioto T."/>
            <person name="Gomez Garrido J."/>
        </authorList>
    </citation>
    <scope>NUCLEOTIDE SEQUENCE [LARGE SCALE GENOMIC DNA]</scope>
</reference>
<feature type="domain" description="C2H2-type" evidence="13">
    <location>
        <begin position="385"/>
        <end position="407"/>
    </location>
</feature>
<accession>A0A8S1BU99</accession>
<dbReference type="EMBL" id="CADEPI010000011">
    <property type="protein sequence ID" value="CAB3363046.1"/>
    <property type="molecule type" value="Genomic_DNA"/>
</dbReference>
<evidence type="ECO:0000256" key="2">
    <source>
        <dbReference type="ARBA" id="ARBA00022723"/>
    </source>
</evidence>
<feature type="domain" description="ZAD" evidence="14">
    <location>
        <begin position="44"/>
        <end position="119"/>
    </location>
</feature>
<comment type="caution">
    <text evidence="15">The sequence shown here is derived from an EMBL/GenBank/DDBJ whole genome shotgun (WGS) entry which is preliminary data.</text>
</comment>
<gene>
    <name evidence="15" type="ORF">CLODIP_2_CD14891</name>
</gene>
<feature type="domain" description="C2H2-type" evidence="13">
    <location>
        <begin position="496"/>
        <end position="524"/>
    </location>
</feature>
<feature type="domain" description="C2H2-type" evidence="13">
    <location>
        <begin position="468"/>
        <end position="495"/>
    </location>
</feature>
<evidence type="ECO:0000256" key="6">
    <source>
        <dbReference type="ARBA" id="ARBA00023015"/>
    </source>
</evidence>
<feature type="domain" description="C2H2-type" evidence="13">
    <location>
        <begin position="296"/>
        <end position="323"/>
    </location>
</feature>
<dbReference type="PANTHER" id="PTHR24399:SF23">
    <property type="entry name" value="C2H2-TYPE DOMAIN-CONTAINING PROTEIN"/>
    <property type="match status" value="1"/>
</dbReference>
<keyword evidence="5 11" id="KW-0862">Zinc</keyword>
<dbReference type="GO" id="GO:0005654">
    <property type="term" value="C:nucleoplasm"/>
    <property type="evidence" value="ECO:0007669"/>
    <property type="project" value="TreeGrafter"/>
</dbReference>
<keyword evidence="2 11" id="KW-0479">Metal-binding</keyword>
<dbReference type="PROSITE" id="PS50157">
    <property type="entry name" value="ZINC_FINGER_C2H2_2"/>
    <property type="match status" value="9"/>
</dbReference>
<dbReference type="SUPFAM" id="SSF57667">
    <property type="entry name" value="beta-beta-alpha zinc fingers"/>
    <property type="match status" value="5"/>
</dbReference>
<evidence type="ECO:0000256" key="7">
    <source>
        <dbReference type="ARBA" id="ARBA00023125"/>
    </source>
</evidence>
<feature type="compositionally biased region" description="Acidic residues" evidence="12">
    <location>
        <begin position="200"/>
        <end position="218"/>
    </location>
</feature>
<dbReference type="GO" id="GO:0000978">
    <property type="term" value="F:RNA polymerase II cis-regulatory region sequence-specific DNA binding"/>
    <property type="evidence" value="ECO:0007669"/>
    <property type="project" value="TreeGrafter"/>
</dbReference>
<dbReference type="InterPro" id="IPR013087">
    <property type="entry name" value="Znf_C2H2_type"/>
</dbReference>
<dbReference type="SMART" id="SM00868">
    <property type="entry name" value="zf-AD"/>
    <property type="match status" value="1"/>
</dbReference>
<evidence type="ECO:0000313" key="16">
    <source>
        <dbReference type="Proteomes" id="UP000494165"/>
    </source>
</evidence>
<feature type="domain" description="C2H2-type" evidence="13">
    <location>
        <begin position="413"/>
        <end position="435"/>
    </location>
</feature>
<feature type="domain" description="C2H2-type" evidence="13">
    <location>
        <begin position="440"/>
        <end position="467"/>
    </location>
</feature>
<evidence type="ECO:0000256" key="10">
    <source>
        <dbReference type="PROSITE-ProRule" id="PRU00042"/>
    </source>
</evidence>
<dbReference type="PROSITE" id="PS51915">
    <property type="entry name" value="ZAD"/>
    <property type="match status" value="1"/>
</dbReference>
<feature type="domain" description="C2H2-type" evidence="13">
    <location>
        <begin position="356"/>
        <end position="384"/>
    </location>
</feature>
<comment type="subcellular location">
    <subcellularLocation>
        <location evidence="1">Nucleus</location>
    </subcellularLocation>
</comment>
<keyword evidence="9" id="KW-0539">Nucleus</keyword>
<dbReference type="OrthoDB" id="654211at2759"/>
<evidence type="ECO:0000259" key="14">
    <source>
        <dbReference type="PROSITE" id="PS51915"/>
    </source>
</evidence>
<evidence type="ECO:0000256" key="1">
    <source>
        <dbReference type="ARBA" id="ARBA00004123"/>
    </source>
</evidence>
<dbReference type="SMART" id="SM00355">
    <property type="entry name" value="ZnF_C2H2"/>
    <property type="match status" value="10"/>
</dbReference>
<name>A0A8S1BU99_9INSE</name>
<feature type="binding site" evidence="11">
    <location>
        <position position="49"/>
    </location>
    <ligand>
        <name>Zn(2+)</name>
        <dbReference type="ChEBI" id="CHEBI:29105"/>
    </ligand>
</feature>
<feature type="region of interest" description="Disordered" evidence="12">
    <location>
        <begin position="200"/>
        <end position="222"/>
    </location>
</feature>
<dbReference type="Pfam" id="PF13894">
    <property type="entry name" value="zf-C2H2_4"/>
    <property type="match status" value="1"/>
</dbReference>
<dbReference type="Gene3D" id="3.40.1800.20">
    <property type="match status" value="1"/>
</dbReference>
<evidence type="ECO:0000256" key="5">
    <source>
        <dbReference type="ARBA" id="ARBA00022833"/>
    </source>
</evidence>
<keyword evidence="3" id="KW-0677">Repeat</keyword>
<keyword evidence="4 10" id="KW-0863">Zinc-finger</keyword>
<dbReference type="PANTHER" id="PTHR24399">
    <property type="entry name" value="ZINC FINGER AND BTB DOMAIN-CONTAINING"/>
    <property type="match status" value="1"/>
</dbReference>
<feature type="domain" description="C2H2-type" evidence="13">
    <location>
        <begin position="257"/>
        <end position="295"/>
    </location>
</feature>
<organism evidence="15 16">
    <name type="scientific">Cloeon dipterum</name>
    <dbReference type="NCBI Taxonomy" id="197152"/>
    <lineage>
        <taxon>Eukaryota</taxon>
        <taxon>Metazoa</taxon>
        <taxon>Ecdysozoa</taxon>
        <taxon>Arthropoda</taxon>
        <taxon>Hexapoda</taxon>
        <taxon>Insecta</taxon>
        <taxon>Pterygota</taxon>
        <taxon>Palaeoptera</taxon>
        <taxon>Ephemeroptera</taxon>
        <taxon>Pisciforma</taxon>
        <taxon>Baetidae</taxon>
        <taxon>Cloeon</taxon>
    </lineage>
</organism>
<dbReference type="FunFam" id="3.30.160.60:FF:000322">
    <property type="entry name" value="GDNF-inducible zinc finger protein 1"/>
    <property type="match status" value="1"/>
</dbReference>
<evidence type="ECO:0000256" key="4">
    <source>
        <dbReference type="ARBA" id="ARBA00022771"/>
    </source>
</evidence>
<dbReference type="AlphaFoldDB" id="A0A8S1BU99"/>
<keyword evidence="16" id="KW-1185">Reference proteome</keyword>
<keyword evidence="8" id="KW-0804">Transcription</keyword>
<feature type="binding site" evidence="11">
    <location>
        <position position="95"/>
    </location>
    <ligand>
        <name>Zn(2+)</name>
        <dbReference type="ChEBI" id="CHEBI:29105"/>
    </ligand>
</feature>
<dbReference type="Pfam" id="PF07776">
    <property type="entry name" value="zf-AD"/>
    <property type="match status" value="1"/>
</dbReference>
<dbReference type="FunFam" id="3.30.160.60:FF:000425">
    <property type="entry name" value="PLAG1 like zinc finger 1"/>
    <property type="match status" value="1"/>
</dbReference>
<evidence type="ECO:0000256" key="8">
    <source>
        <dbReference type="ARBA" id="ARBA00023163"/>
    </source>
</evidence>
<feature type="domain" description="C2H2-type" evidence="13">
    <location>
        <begin position="326"/>
        <end position="354"/>
    </location>
</feature>
<keyword evidence="7" id="KW-0238">DNA-binding</keyword>
<dbReference type="Pfam" id="PF00096">
    <property type="entry name" value="zf-C2H2"/>
    <property type="match status" value="5"/>
</dbReference>
<evidence type="ECO:0000256" key="9">
    <source>
        <dbReference type="ARBA" id="ARBA00023242"/>
    </source>
</evidence>
<dbReference type="InterPro" id="IPR012934">
    <property type="entry name" value="Znf_AD"/>
</dbReference>
<dbReference type="InterPro" id="IPR036236">
    <property type="entry name" value="Znf_C2H2_sf"/>
</dbReference>
<evidence type="ECO:0000256" key="3">
    <source>
        <dbReference type="ARBA" id="ARBA00022737"/>
    </source>
</evidence>
<evidence type="ECO:0000256" key="12">
    <source>
        <dbReference type="SAM" id="MobiDB-lite"/>
    </source>
</evidence>
<dbReference type="SUPFAM" id="SSF57716">
    <property type="entry name" value="Glucocorticoid receptor-like (DNA-binding domain)"/>
    <property type="match status" value="1"/>
</dbReference>
<dbReference type="Gene3D" id="3.30.160.60">
    <property type="entry name" value="Classic Zinc Finger"/>
    <property type="match status" value="6"/>
</dbReference>
<protein>
    <submittedName>
        <fullName evidence="15">Uncharacterized protein</fullName>
    </submittedName>
</protein>
<evidence type="ECO:0000313" key="15">
    <source>
        <dbReference type="EMBL" id="CAB3363046.1"/>
    </source>
</evidence>
<dbReference type="GO" id="GO:0001227">
    <property type="term" value="F:DNA-binding transcription repressor activity, RNA polymerase II-specific"/>
    <property type="evidence" value="ECO:0007669"/>
    <property type="project" value="TreeGrafter"/>
</dbReference>
<keyword evidence="6" id="KW-0805">Transcription regulation</keyword>
<evidence type="ECO:0000259" key="13">
    <source>
        <dbReference type="PROSITE" id="PS50157"/>
    </source>
</evidence>
<dbReference type="Proteomes" id="UP000494165">
    <property type="component" value="Unassembled WGS sequence"/>
</dbReference>